<name>A0A9D3LXF5_ANGAN</name>
<feature type="region of interest" description="Disordered" evidence="1">
    <location>
        <begin position="1"/>
        <end position="32"/>
    </location>
</feature>
<reference evidence="2" key="1">
    <citation type="submission" date="2021-01" db="EMBL/GenBank/DDBJ databases">
        <title>A chromosome-scale assembly of European eel, Anguilla anguilla.</title>
        <authorList>
            <person name="Henkel C."/>
            <person name="Jong-Raadsen S.A."/>
            <person name="Dufour S."/>
            <person name="Weltzien F.-A."/>
            <person name="Palstra A.P."/>
            <person name="Pelster B."/>
            <person name="Spaink H.P."/>
            <person name="Van Den Thillart G.E."/>
            <person name="Jansen H."/>
            <person name="Zahm M."/>
            <person name="Klopp C."/>
            <person name="Cedric C."/>
            <person name="Louis A."/>
            <person name="Berthelot C."/>
            <person name="Parey E."/>
            <person name="Roest Crollius H."/>
            <person name="Montfort J."/>
            <person name="Robinson-Rechavi M."/>
            <person name="Bucao C."/>
            <person name="Bouchez O."/>
            <person name="Gislard M."/>
            <person name="Lluch J."/>
            <person name="Milhes M."/>
            <person name="Lampietro C."/>
            <person name="Lopez Roques C."/>
            <person name="Donnadieu C."/>
            <person name="Braasch I."/>
            <person name="Desvignes T."/>
            <person name="Postlethwait J."/>
            <person name="Bobe J."/>
            <person name="Guiguen Y."/>
            <person name="Dirks R."/>
        </authorList>
    </citation>
    <scope>NUCLEOTIDE SEQUENCE</scope>
    <source>
        <strain evidence="2">Tag_6206</strain>
        <tissue evidence="2">Liver</tissue>
    </source>
</reference>
<protein>
    <submittedName>
        <fullName evidence="2">Uncharacterized protein</fullName>
    </submittedName>
</protein>
<comment type="caution">
    <text evidence="2">The sequence shown here is derived from an EMBL/GenBank/DDBJ whole genome shotgun (WGS) entry which is preliminary data.</text>
</comment>
<evidence type="ECO:0000256" key="1">
    <source>
        <dbReference type="SAM" id="MobiDB-lite"/>
    </source>
</evidence>
<accession>A0A9D3LXF5</accession>
<sequence>MPCGRARSSHMPPGLSAGRSRVDVRSLSPGESGLGGRGWMCALCPRGNQGWEVAGGCELCPGGNRGWEAAGGCALSVPRGNRGWEV</sequence>
<keyword evidence="3" id="KW-1185">Reference proteome</keyword>
<dbReference type="Proteomes" id="UP001044222">
    <property type="component" value="Chromosome 13"/>
</dbReference>
<gene>
    <name evidence="2" type="ORF">ANANG_G00230750</name>
</gene>
<dbReference type="AlphaFoldDB" id="A0A9D3LXF5"/>
<dbReference type="EMBL" id="JAFIRN010000013">
    <property type="protein sequence ID" value="KAG5836658.1"/>
    <property type="molecule type" value="Genomic_DNA"/>
</dbReference>
<organism evidence="2 3">
    <name type="scientific">Anguilla anguilla</name>
    <name type="common">European freshwater eel</name>
    <name type="synonym">Muraena anguilla</name>
    <dbReference type="NCBI Taxonomy" id="7936"/>
    <lineage>
        <taxon>Eukaryota</taxon>
        <taxon>Metazoa</taxon>
        <taxon>Chordata</taxon>
        <taxon>Craniata</taxon>
        <taxon>Vertebrata</taxon>
        <taxon>Euteleostomi</taxon>
        <taxon>Actinopterygii</taxon>
        <taxon>Neopterygii</taxon>
        <taxon>Teleostei</taxon>
        <taxon>Anguilliformes</taxon>
        <taxon>Anguillidae</taxon>
        <taxon>Anguilla</taxon>
    </lineage>
</organism>
<evidence type="ECO:0000313" key="3">
    <source>
        <dbReference type="Proteomes" id="UP001044222"/>
    </source>
</evidence>
<proteinExistence type="predicted"/>
<evidence type="ECO:0000313" key="2">
    <source>
        <dbReference type="EMBL" id="KAG5836658.1"/>
    </source>
</evidence>